<sequence length="237" mass="28015">MQNVNYIKHLKGIFIQFSKDNRLNPTHISLYIALFQIWNNNRFLEEFYINREEVMRFSKIGSKSTYHKCIKDLSHWKYIVYYPSHNPYKGSKIKMFKFETSTGQALVHSNTNIKTSSEQALVSINKHIQTNRNNKNINKLDQPKNEKEVIIFFKKENWPIIEGQKFFNHYQGIGWKVGGKTKIVNWQATAKNWMIKAEEILSSRAYSKEKNKEILKAASQNMDNLKTSKNKNYNEPL</sequence>
<dbReference type="OrthoDB" id="1442826at2"/>
<evidence type="ECO:0000313" key="1">
    <source>
        <dbReference type="EMBL" id="OBY64220.1"/>
    </source>
</evidence>
<organism evidence="1 2">
    <name type="scientific">Polaribacter vadi</name>
    <dbReference type="NCBI Taxonomy" id="1774273"/>
    <lineage>
        <taxon>Bacteria</taxon>
        <taxon>Pseudomonadati</taxon>
        <taxon>Bacteroidota</taxon>
        <taxon>Flavobacteriia</taxon>
        <taxon>Flavobacteriales</taxon>
        <taxon>Flavobacteriaceae</taxon>
    </lineage>
</organism>
<dbReference type="STRING" id="1774273.LPB03_05040"/>
<comment type="caution">
    <text evidence="1">The sequence shown here is derived from an EMBL/GenBank/DDBJ whole genome shotgun (WGS) entry which is preliminary data.</text>
</comment>
<proteinExistence type="predicted"/>
<dbReference type="KEGG" id="pob:LPB03_05040"/>
<gene>
    <name evidence="1" type="ORF">LPB3_07455</name>
</gene>
<keyword evidence="2" id="KW-1185">Reference proteome</keyword>
<reference evidence="2" key="1">
    <citation type="submission" date="2016-02" db="EMBL/GenBank/DDBJ databases">
        <authorList>
            <person name="Shin S.-K."/>
            <person name="Yi H."/>
            <person name="Kim E."/>
        </authorList>
    </citation>
    <scope>NUCLEOTIDE SEQUENCE [LARGE SCALE GENOMIC DNA]</scope>
    <source>
        <strain evidence="2">LPB0003</strain>
    </source>
</reference>
<dbReference type="EMBL" id="LSFM01000022">
    <property type="protein sequence ID" value="OBY64220.1"/>
    <property type="molecule type" value="Genomic_DNA"/>
</dbReference>
<dbReference type="Proteomes" id="UP000092584">
    <property type="component" value="Unassembled WGS sequence"/>
</dbReference>
<accession>A0A1B8TXA1</accession>
<dbReference type="RefSeq" id="WP_065318970.1">
    <property type="nucleotide sequence ID" value="NZ_CP017477.1"/>
</dbReference>
<name>A0A1B8TXA1_9FLAO</name>
<evidence type="ECO:0000313" key="2">
    <source>
        <dbReference type="Proteomes" id="UP000092584"/>
    </source>
</evidence>
<protein>
    <submittedName>
        <fullName evidence="1">Uncharacterized protein</fullName>
    </submittedName>
</protein>
<dbReference type="AlphaFoldDB" id="A0A1B8TXA1"/>